<dbReference type="InterPro" id="IPR011009">
    <property type="entry name" value="Kinase-like_dom_sf"/>
</dbReference>
<dbReference type="PRINTS" id="PR00450">
    <property type="entry name" value="RECOVERIN"/>
</dbReference>
<proteinExistence type="predicted"/>
<dbReference type="CDD" id="cd05117">
    <property type="entry name" value="STKc_CAMK"/>
    <property type="match status" value="1"/>
</dbReference>
<keyword evidence="3" id="KW-0677">Repeat</keyword>
<dbReference type="GO" id="GO:0043226">
    <property type="term" value="C:organelle"/>
    <property type="evidence" value="ECO:0007669"/>
    <property type="project" value="UniProtKB-ARBA"/>
</dbReference>
<feature type="domain" description="EF-hand" evidence="11">
    <location>
        <begin position="414"/>
        <end position="449"/>
    </location>
</feature>
<feature type="compositionally biased region" description="Low complexity" evidence="9">
    <location>
        <begin position="28"/>
        <end position="40"/>
    </location>
</feature>
<organism evidence="12">
    <name type="scientific">Timspurckia oligopyrenoides</name>
    <dbReference type="NCBI Taxonomy" id="708627"/>
    <lineage>
        <taxon>Eukaryota</taxon>
        <taxon>Rhodophyta</taxon>
        <taxon>Bangiophyceae</taxon>
        <taxon>Porphyridiales</taxon>
        <taxon>Porphyridiaceae</taxon>
        <taxon>Timspurckia</taxon>
    </lineage>
</organism>
<dbReference type="SMART" id="SM00220">
    <property type="entry name" value="S_TKc"/>
    <property type="match status" value="1"/>
</dbReference>
<evidence type="ECO:0000256" key="8">
    <source>
        <dbReference type="PROSITE-ProRule" id="PRU10141"/>
    </source>
</evidence>
<evidence type="ECO:0000256" key="2">
    <source>
        <dbReference type="ARBA" id="ARBA00022679"/>
    </source>
</evidence>
<feature type="compositionally biased region" description="Basic and acidic residues" evidence="9">
    <location>
        <begin position="8"/>
        <end position="27"/>
    </location>
</feature>
<evidence type="ECO:0000256" key="5">
    <source>
        <dbReference type="ARBA" id="ARBA00022777"/>
    </source>
</evidence>
<dbReference type="InterPro" id="IPR002048">
    <property type="entry name" value="EF_hand_dom"/>
</dbReference>
<keyword evidence="6" id="KW-0106">Calcium</keyword>
<dbReference type="Gene3D" id="1.10.510.10">
    <property type="entry name" value="Transferase(Phosphotransferase) domain 1"/>
    <property type="match status" value="1"/>
</dbReference>
<evidence type="ECO:0000256" key="9">
    <source>
        <dbReference type="SAM" id="MobiDB-lite"/>
    </source>
</evidence>
<gene>
    <name evidence="12" type="ORF">TOLI1172_LOCUS7616</name>
</gene>
<dbReference type="InterPro" id="IPR017441">
    <property type="entry name" value="Protein_kinase_ATP_BS"/>
</dbReference>
<dbReference type="FunFam" id="3.30.200.20:FF:000042">
    <property type="entry name" value="Aurora kinase A"/>
    <property type="match status" value="1"/>
</dbReference>
<sequence>MGNVLKSCLKDVEEDPRRSNSTEEKKSAIPSVPSAPAATAQVKDTPDNTKKTGNRVTNMVLSKNRVIDYALPDVNSVYSMGKVLGEGAYGTVFLARHQESGVDYACKMLVKSKMSRLDKEMVKKEAMILKMCSSYPNVVSFIEAYEDDYAVYLVMEICTGGELFDRIIAKGHYSEKDAAGLMKIMLETLAYIHSQGIVHRDLKPENYLLDSPAEDARLKLTDFGVSEFCKPGEFLKEKVGSPTYVSPDVMLGKYNFKADIWSLGVICYILLSGRTPFFGRNEREEFERARAGKFSMTKEPWPLVSDEAKDLIRQMLTVDFEKRPSAGELLNHPWIAKEGVAKDIDLAGIVFSGFKQYSEMNKLKKRALQVMATTLKEEDVKHLKQMFSDIDADNSGTVTVEELKAAMVKAGTDVSDEDLQNLVKSYDVDGNGEIDISEFISAMTDMSKLNTVANIRTAFLAFDTDNSGTITADEVLQALRDVANMDIEKAREVVREADKNGDGEIDWDEFYEMMIKHDEEIQRAVNRQISAY</sequence>
<accession>A0A7S0ZIW8</accession>
<evidence type="ECO:0000256" key="1">
    <source>
        <dbReference type="ARBA" id="ARBA00022527"/>
    </source>
</evidence>
<dbReference type="InterPro" id="IPR008271">
    <property type="entry name" value="Ser/Thr_kinase_AS"/>
</dbReference>
<evidence type="ECO:0000256" key="7">
    <source>
        <dbReference type="ARBA" id="ARBA00022840"/>
    </source>
</evidence>
<keyword evidence="7 8" id="KW-0067">ATP-binding</keyword>
<keyword evidence="5" id="KW-0418">Kinase</keyword>
<name>A0A7S0ZIW8_9RHOD</name>
<protein>
    <recommendedName>
        <fullName evidence="13">Calmodulin</fullName>
    </recommendedName>
</protein>
<feature type="domain" description="EF-hand" evidence="11">
    <location>
        <begin position="485"/>
        <end position="520"/>
    </location>
</feature>
<evidence type="ECO:0008006" key="13">
    <source>
        <dbReference type="Google" id="ProtNLM"/>
    </source>
</evidence>
<dbReference type="AlphaFoldDB" id="A0A7S0ZIW8"/>
<feature type="domain" description="EF-hand" evidence="11">
    <location>
        <begin position="378"/>
        <end position="413"/>
    </location>
</feature>
<evidence type="ECO:0000256" key="4">
    <source>
        <dbReference type="ARBA" id="ARBA00022741"/>
    </source>
</evidence>
<dbReference type="InterPro" id="IPR050205">
    <property type="entry name" value="CDPK_Ser/Thr_kinases"/>
</dbReference>
<dbReference type="GO" id="GO:0005524">
    <property type="term" value="F:ATP binding"/>
    <property type="evidence" value="ECO:0007669"/>
    <property type="project" value="UniProtKB-UniRule"/>
</dbReference>
<evidence type="ECO:0000259" key="10">
    <source>
        <dbReference type="PROSITE" id="PS50011"/>
    </source>
</evidence>
<dbReference type="PROSITE" id="PS00018">
    <property type="entry name" value="EF_HAND_1"/>
    <property type="match status" value="3"/>
</dbReference>
<dbReference type="InterPro" id="IPR018247">
    <property type="entry name" value="EF_Hand_1_Ca_BS"/>
</dbReference>
<dbReference type="PANTHER" id="PTHR24349">
    <property type="entry name" value="SERINE/THREONINE-PROTEIN KINASE"/>
    <property type="match status" value="1"/>
</dbReference>
<feature type="domain" description="Protein kinase" evidence="10">
    <location>
        <begin position="78"/>
        <end position="335"/>
    </location>
</feature>
<dbReference type="GO" id="GO:0004674">
    <property type="term" value="F:protein serine/threonine kinase activity"/>
    <property type="evidence" value="ECO:0007669"/>
    <property type="project" value="UniProtKB-KW"/>
</dbReference>
<feature type="region of interest" description="Disordered" evidence="9">
    <location>
        <begin position="1"/>
        <end position="54"/>
    </location>
</feature>
<feature type="domain" description="EF-hand" evidence="11">
    <location>
        <begin position="450"/>
        <end position="484"/>
    </location>
</feature>
<dbReference type="InterPro" id="IPR000719">
    <property type="entry name" value="Prot_kinase_dom"/>
</dbReference>
<keyword evidence="2" id="KW-0808">Transferase</keyword>
<dbReference type="Pfam" id="PF00069">
    <property type="entry name" value="Pkinase"/>
    <property type="match status" value="1"/>
</dbReference>
<reference evidence="12" key="1">
    <citation type="submission" date="2021-01" db="EMBL/GenBank/DDBJ databases">
        <authorList>
            <person name="Corre E."/>
            <person name="Pelletier E."/>
            <person name="Niang G."/>
            <person name="Scheremetjew M."/>
            <person name="Finn R."/>
            <person name="Kale V."/>
            <person name="Holt S."/>
            <person name="Cochrane G."/>
            <person name="Meng A."/>
            <person name="Brown T."/>
            <person name="Cohen L."/>
        </authorList>
    </citation>
    <scope>NUCLEOTIDE SEQUENCE</scope>
    <source>
        <strain evidence="12">CCMP3278</strain>
    </source>
</reference>
<dbReference type="SUPFAM" id="SSF47473">
    <property type="entry name" value="EF-hand"/>
    <property type="match status" value="1"/>
</dbReference>
<keyword evidence="4 8" id="KW-0547">Nucleotide-binding</keyword>
<evidence type="ECO:0000313" key="12">
    <source>
        <dbReference type="EMBL" id="CAD8823220.1"/>
    </source>
</evidence>
<dbReference type="FunFam" id="1.10.238.10:FF:000178">
    <property type="entry name" value="Calmodulin-2 A"/>
    <property type="match status" value="1"/>
</dbReference>
<dbReference type="PROSITE" id="PS50011">
    <property type="entry name" value="PROTEIN_KINASE_DOM"/>
    <property type="match status" value="1"/>
</dbReference>
<dbReference type="FunFam" id="1.10.510.10:FF:000571">
    <property type="entry name" value="Maternal embryonic leucine zipper kinase"/>
    <property type="match status" value="1"/>
</dbReference>
<dbReference type="Gene3D" id="1.10.238.10">
    <property type="entry name" value="EF-hand"/>
    <property type="match status" value="1"/>
</dbReference>
<evidence type="ECO:0000256" key="3">
    <source>
        <dbReference type="ARBA" id="ARBA00022737"/>
    </source>
</evidence>
<keyword evidence="1" id="KW-0723">Serine/threonine-protein kinase</keyword>
<dbReference type="InterPro" id="IPR011992">
    <property type="entry name" value="EF-hand-dom_pair"/>
</dbReference>
<dbReference type="PROSITE" id="PS50222">
    <property type="entry name" value="EF_HAND_2"/>
    <property type="match status" value="4"/>
</dbReference>
<dbReference type="EMBL" id="HBFP01010602">
    <property type="protein sequence ID" value="CAD8823220.1"/>
    <property type="molecule type" value="Transcribed_RNA"/>
</dbReference>
<dbReference type="Pfam" id="PF13499">
    <property type="entry name" value="EF-hand_7"/>
    <property type="match status" value="2"/>
</dbReference>
<dbReference type="SUPFAM" id="SSF56112">
    <property type="entry name" value="Protein kinase-like (PK-like)"/>
    <property type="match status" value="1"/>
</dbReference>
<dbReference type="GO" id="GO:0005509">
    <property type="term" value="F:calcium ion binding"/>
    <property type="evidence" value="ECO:0007669"/>
    <property type="project" value="InterPro"/>
</dbReference>
<dbReference type="PROSITE" id="PS00107">
    <property type="entry name" value="PROTEIN_KINASE_ATP"/>
    <property type="match status" value="1"/>
</dbReference>
<dbReference type="Gene3D" id="3.30.200.20">
    <property type="entry name" value="Phosphorylase Kinase, domain 1"/>
    <property type="match status" value="1"/>
</dbReference>
<evidence type="ECO:0000256" key="6">
    <source>
        <dbReference type="ARBA" id="ARBA00022837"/>
    </source>
</evidence>
<evidence type="ECO:0000259" key="11">
    <source>
        <dbReference type="PROSITE" id="PS50222"/>
    </source>
</evidence>
<dbReference type="SMART" id="SM00054">
    <property type="entry name" value="EFh"/>
    <property type="match status" value="4"/>
</dbReference>
<dbReference type="PROSITE" id="PS00108">
    <property type="entry name" value="PROTEIN_KINASE_ST"/>
    <property type="match status" value="1"/>
</dbReference>
<feature type="binding site" evidence="8">
    <location>
        <position position="107"/>
    </location>
    <ligand>
        <name>ATP</name>
        <dbReference type="ChEBI" id="CHEBI:30616"/>
    </ligand>
</feature>